<evidence type="ECO:0000313" key="2">
    <source>
        <dbReference type="EMBL" id="HJA08007.1"/>
    </source>
</evidence>
<organism evidence="2 3">
    <name type="scientific">Candidatus Mailhella merdigallinarum</name>
    <dbReference type="NCBI Taxonomy" id="2838658"/>
    <lineage>
        <taxon>Bacteria</taxon>
        <taxon>Pseudomonadati</taxon>
        <taxon>Thermodesulfobacteriota</taxon>
        <taxon>Desulfovibrionia</taxon>
        <taxon>Desulfovibrionales</taxon>
        <taxon>Desulfovibrionaceae</taxon>
        <taxon>Mailhella</taxon>
    </lineage>
</organism>
<reference evidence="2" key="1">
    <citation type="journal article" date="2021" name="PeerJ">
        <title>Extensive microbial diversity within the chicken gut microbiome revealed by metagenomics and culture.</title>
        <authorList>
            <person name="Gilroy R."/>
            <person name="Ravi A."/>
            <person name="Getino M."/>
            <person name="Pursley I."/>
            <person name="Horton D.L."/>
            <person name="Alikhan N.F."/>
            <person name="Baker D."/>
            <person name="Gharbi K."/>
            <person name="Hall N."/>
            <person name="Watson M."/>
            <person name="Adriaenssens E.M."/>
            <person name="Foster-Nyarko E."/>
            <person name="Jarju S."/>
            <person name="Secka A."/>
            <person name="Antonio M."/>
            <person name="Oren A."/>
            <person name="Chaudhuri R.R."/>
            <person name="La Ragione R."/>
            <person name="Hildebrand F."/>
            <person name="Pallen M.J."/>
        </authorList>
    </citation>
    <scope>NUCLEOTIDE SEQUENCE</scope>
    <source>
        <strain evidence="2">CHK186-16707</strain>
    </source>
</reference>
<dbReference type="EMBL" id="DXAN01000003">
    <property type="protein sequence ID" value="HJA08007.1"/>
    <property type="molecule type" value="Genomic_DNA"/>
</dbReference>
<keyword evidence="1" id="KW-0732">Signal</keyword>
<dbReference type="AlphaFoldDB" id="A0A9D2HCP7"/>
<dbReference type="Proteomes" id="UP000824225">
    <property type="component" value="Unassembled WGS sequence"/>
</dbReference>
<dbReference type="InterPro" id="IPR007298">
    <property type="entry name" value="Cu-R_lipoprotein_NlpE"/>
</dbReference>
<feature type="chain" id="PRO_5038359670" evidence="1">
    <location>
        <begin position="22"/>
        <end position="254"/>
    </location>
</feature>
<proteinExistence type="predicted"/>
<reference evidence="2" key="2">
    <citation type="submission" date="2021-04" db="EMBL/GenBank/DDBJ databases">
        <authorList>
            <person name="Gilroy R."/>
        </authorList>
    </citation>
    <scope>NUCLEOTIDE SEQUENCE</scope>
    <source>
        <strain evidence="2">CHK186-16707</strain>
    </source>
</reference>
<sequence>MNKGPLLLLLACLAAAHPGLADDKNASADAATAPKTENCIQTATYAGELPCADCAGIETLLTLNRDGLAVLTSHYLTDDPNLFIERGTWSMKDKLLAVAFGDDTRYFNPLPDGAIMMVSKDGEASDALADAYTLKPVTPLDAASFAGQYALKDDNGDAQTLAITAEGNDMARVEVKSRDCEFQGAGRVVNDVIELPFKTGGPDQAAVMIIRPTQNKGELALFTSDYDERYALNYFCRGGGTLAGEYALKKTVAQ</sequence>
<evidence type="ECO:0000313" key="3">
    <source>
        <dbReference type="Proteomes" id="UP000824225"/>
    </source>
</evidence>
<feature type="signal peptide" evidence="1">
    <location>
        <begin position="1"/>
        <end position="21"/>
    </location>
</feature>
<comment type="caution">
    <text evidence="2">The sequence shown here is derived from an EMBL/GenBank/DDBJ whole genome shotgun (WGS) entry which is preliminary data.</text>
</comment>
<gene>
    <name evidence="2" type="ORF">H9962_02275</name>
</gene>
<dbReference type="Pfam" id="PF04170">
    <property type="entry name" value="NlpE"/>
    <property type="match status" value="1"/>
</dbReference>
<protein>
    <submittedName>
        <fullName evidence="2">Copper resistance protein NlpE</fullName>
    </submittedName>
</protein>
<accession>A0A9D2HCP7</accession>
<name>A0A9D2HCP7_9BACT</name>
<dbReference type="Gene3D" id="2.40.128.640">
    <property type="match status" value="1"/>
</dbReference>
<evidence type="ECO:0000256" key="1">
    <source>
        <dbReference type="SAM" id="SignalP"/>
    </source>
</evidence>